<proteinExistence type="inferred from homology"/>
<dbReference type="EMBL" id="MFZI01000066">
    <property type="protein sequence ID" value="OGK18716.1"/>
    <property type="molecule type" value="Genomic_DNA"/>
</dbReference>
<evidence type="ECO:0000256" key="5">
    <source>
        <dbReference type="RuleBase" id="RU361157"/>
    </source>
</evidence>
<feature type="transmembrane region" description="Helical" evidence="5">
    <location>
        <begin position="136"/>
        <end position="156"/>
    </location>
</feature>
<dbReference type="InterPro" id="IPR051784">
    <property type="entry name" value="Nod_factor_ABC_transporter"/>
</dbReference>
<keyword evidence="3 5" id="KW-1133">Transmembrane helix</keyword>
<dbReference type="InterPro" id="IPR013525">
    <property type="entry name" value="ABC2_TM"/>
</dbReference>
<evidence type="ECO:0000256" key="3">
    <source>
        <dbReference type="ARBA" id="ARBA00022989"/>
    </source>
</evidence>
<organism evidence="7 8">
    <name type="scientific">Candidatus Roizmanbacteria bacterium RIFCSPHIGHO2_01_FULL_39_8</name>
    <dbReference type="NCBI Taxonomy" id="1802033"/>
    <lineage>
        <taxon>Bacteria</taxon>
        <taxon>Candidatus Roizmaniibacteriota</taxon>
    </lineage>
</organism>
<dbReference type="AlphaFoldDB" id="A0A1F7GJ69"/>
<name>A0A1F7GJ69_9BACT</name>
<dbReference type="InterPro" id="IPR047817">
    <property type="entry name" value="ABC2_TM_bact-type"/>
</dbReference>
<dbReference type="Proteomes" id="UP000177026">
    <property type="component" value="Unassembled WGS sequence"/>
</dbReference>
<reference evidence="7 8" key="1">
    <citation type="journal article" date="2016" name="Nat. Commun.">
        <title>Thousands of microbial genomes shed light on interconnected biogeochemical processes in an aquifer system.</title>
        <authorList>
            <person name="Anantharaman K."/>
            <person name="Brown C.T."/>
            <person name="Hug L.A."/>
            <person name="Sharon I."/>
            <person name="Castelle C.J."/>
            <person name="Probst A.J."/>
            <person name="Thomas B.C."/>
            <person name="Singh A."/>
            <person name="Wilkins M.J."/>
            <person name="Karaoz U."/>
            <person name="Brodie E.L."/>
            <person name="Williams K.H."/>
            <person name="Hubbard S.S."/>
            <person name="Banfield J.F."/>
        </authorList>
    </citation>
    <scope>NUCLEOTIDE SEQUENCE [LARGE SCALE GENOMIC DNA]</scope>
</reference>
<dbReference type="GO" id="GO:0043190">
    <property type="term" value="C:ATP-binding cassette (ABC) transporter complex"/>
    <property type="evidence" value="ECO:0007669"/>
    <property type="project" value="InterPro"/>
</dbReference>
<feature type="transmembrane region" description="Helical" evidence="5">
    <location>
        <begin position="224"/>
        <end position="244"/>
    </location>
</feature>
<comment type="subcellular location">
    <subcellularLocation>
        <location evidence="5">Cell membrane</location>
        <topology evidence="5">Multi-pass membrane protein</topology>
    </subcellularLocation>
    <subcellularLocation>
        <location evidence="1">Membrane</location>
        <topology evidence="1">Multi-pass membrane protein</topology>
    </subcellularLocation>
</comment>
<comment type="caution">
    <text evidence="7">The sequence shown here is derived from an EMBL/GenBank/DDBJ whole genome shotgun (WGS) entry which is preliminary data.</text>
</comment>
<evidence type="ECO:0000256" key="2">
    <source>
        <dbReference type="ARBA" id="ARBA00022692"/>
    </source>
</evidence>
<keyword evidence="5" id="KW-1003">Cell membrane</keyword>
<dbReference type="PIRSF" id="PIRSF006648">
    <property type="entry name" value="DrrB"/>
    <property type="match status" value="1"/>
</dbReference>
<keyword evidence="5" id="KW-0813">Transport</keyword>
<gene>
    <name evidence="7" type="ORF">A2866_03800</name>
</gene>
<dbReference type="Pfam" id="PF01061">
    <property type="entry name" value="ABC2_membrane"/>
    <property type="match status" value="1"/>
</dbReference>
<feature type="transmembrane region" description="Helical" evidence="5">
    <location>
        <begin position="60"/>
        <end position="81"/>
    </location>
</feature>
<evidence type="ECO:0000256" key="4">
    <source>
        <dbReference type="ARBA" id="ARBA00023136"/>
    </source>
</evidence>
<dbReference type="PROSITE" id="PS51012">
    <property type="entry name" value="ABC_TM2"/>
    <property type="match status" value="1"/>
</dbReference>
<protein>
    <recommendedName>
        <fullName evidence="5">Transport permease protein</fullName>
    </recommendedName>
</protein>
<feature type="transmembrane region" description="Helical" evidence="5">
    <location>
        <begin position="102"/>
        <end position="130"/>
    </location>
</feature>
<accession>A0A1F7GJ69</accession>
<comment type="similarity">
    <text evidence="5">Belongs to the ABC-2 integral membrane protein family.</text>
</comment>
<feature type="domain" description="ABC transmembrane type-2" evidence="6">
    <location>
        <begin position="23"/>
        <end position="250"/>
    </location>
</feature>
<feature type="transmembrane region" description="Helical" evidence="5">
    <location>
        <begin position="168"/>
        <end position="189"/>
    </location>
</feature>
<keyword evidence="4 5" id="KW-0472">Membrane</keyword>
<sequence length="252" mass="28136">MKLVYDTHILLSRNLKKRFGEKIWFFLGMLQPALYLLLYMPLLKNVGNTSALPLERITQIFVPGMLIIMGISSLFVGFSFIPEIREGFITRLLVTPISRAAILLSFIITQVVVLFLQVIILLFIAFLLGLRSSFEAAFLSLILVALIGITMSSLSYTISIITRSEDALASIVNTLYLPIMLLSGIMLPISLAPDWLKSAARFNPFYYAVEASRALFLENYSAPVIAEGFGIMLLFAVISVWLVVKALRNMTS</sequence>
<evidence type="ECO:0000313" key="7">
    <source>
        <dbReference type="EMBL" id="OGK18716.1"/>
    </source>
</evidence>
<keyword evidence="2 5" id="KW-0812">Transmembrane</keyword>
<dbReference type="InterPro" id="IPR000412">
    <property type="entry name" value="ABC_2_transport"/>
</dbReference>
<evidence type="ECO:0000259" key="6">
    <source>
        <dbReference type="PROSITE" id="PS51012"/>
    </source>
</evidence>
<feature type="transmembrane region" description="Helical" evidence="5">
    <location>
        <begin position="23"/>
        <end position="40"/>
    </location>
</feature>
<evidence type="ECO:0000256" key="1">
    <source>
        <dbReference type="ARBA" id="ARBA00004141"/>
    </source>
</evidence>
<dbReference type="PANTHER" id="PTHR43229:SF3">
    <property type="entry name" value="ABC-TYPE MULTIDRUG TRANSPORT SYSTEM, PERMEASE COMPONENT"/>
    <property type="match status" value="1"/>
</dbReference>
<evidence type="ECO:0000313" key="8">
    <source>
        <dbReference type="Proteomes" id="UP000177026"/>
    </source>
</evidence>
<dbReference type="GO" id="GO:0140359">
    <property type="term" value="F:ABC-type transporter activity"/>
    <property type="evidence" value="ECO:0007669"/>
    <property type="project" value="InterPro"/>
</dbReference>
<dbReference type="PANTHER" id="PTHR43229">
    <property type="entry name" value="NODULATION PROTEIN J"/>
    <property type="match status" value="1"/>
</dbReference>